<gene>
    <name evidence="2" type="ORF">STAS_12779</name>
</gene>
<feature type="compositionally biased region" description="Acidic residues" evidence="1">
    <location>
        <begin position="109"/>
        <end position="120"/>
    </location>
</feature>
<sequence>MGETGGNQTQIAKDRLQNTHIAFSSSTRTLNYLPLFADSVSPPPHHRLHGPRPPQSLSTAQSNPMPSQNRPLETATPPPSLPPPPEEEKPNDSLQGSENHNQKLSDNEKDSEDSSDSSDEEIDEYYFLHLSLSVFVLSAYTHTHVRAIRHAY</sequence>
<dbReference type="AlphaFoldDB" id="A0A5A7PUC7"/>
<feature type="region of interest" description="Disordered" evidence="1">
    <location>
        <begin position="35"/>
        <end position="120"/>
    </location>
</feature>
<reference evidence="3" key="1">
    <citation type="journal article" date="2019" name="Curr. Biol.">
        <title>Genome Sequence of Striga asiatica Provides Insight into the Evolution of Plant Parasitism.</title>
        <authorList>
            <person name="Yoshida S."/>
            <person name="Kim S."/>
            <person name="Wafula E.K."/>
            <person name="Tanskanen J."/>
            <person name="Kim Y.M."/>
            <person name="Honaas L."/>
            <person name="Yang Z."/>
            <person name="Spallek T."/>
            <person name="Conn C.E."/>
            <person name="Ichihashi Y."/>
            <person name="Cheong K."/>
            <person name="Cui S."/>
            <person name="Der J.P."/>
            <person name="Gundlach H."/>
            <person name="Jiao Y."/>
            <person name="Hori C."/>
            <person name="Ishida J.K."/>
            <person name="Kasahara H."/>
            <person name="Kiba T."/>
            <person name="Kim M.S."/>
            <person name="Koo N."/>
            <person name="Laohavisit A."/>
            <person name="Lee Y.H."/>
            <person name="Lumba S."/>
            <person name="McCourt P."/>
            <person name="Mortimer J.C."/>
            <person name="Mutuku J.M."/>
            <person name="Nomura T."/>
            <person name="Sasaki-Sekimoto Y."/>
            <person name="Seto Y."/>
            <person name="Wang Y."/>
            <person name="Wakatake T."/>
            <person name="Sakakibara H."/>
            <person name="Demura T."/>
            <person name="Yamaguchi S."/>
            <person name="Yoneyama K."/>
            <person name="Manabe R.I."/>
            <person name="Nelson D.C."/>
            <person name="Schulman A.H."/>
            <person name="Timko M.P."/>
            <person name="dePamphilis C.W."/>
            <person name="Choi D."/>
            <person name="Shirasu K."/>
        </authorList>
    </citation>
    <scope>NUCLEOTIDE SEQUENCE [LARGE SCALE GENOMIC DNA]</scope>
    <source>
        <strain evidence="3">cv. UVA1</strain>
    </source>
</reference>
<accession>A0A5A7PUC7</accession>
<evidence type="ECO:0000313" key="2">
    <source>
        <dbReference type="EMBL" id="GER36439.1"/>
    </source>
</evidence>
<name>A0A5A7PUC7_STRAF</name>
<protein>
    <submittedName>
        <fullName evidence="2">Uncharacterized protein</fullName>
    </submittedName>
</protein>
<comment type="caution">
    <text evidence="2">The sequence shown here is derived from an EMBL/GenBank/DDBJ whole genome shotgun (WGS) entry which is preliminary data.</text>
</comment>
<proteinExistence type="predicted"/>
<dbReference type="Proteomes" id="UP000325081">
    <property type="component" value="Unassembled WGS sequence"/>
</dbReference>
<dbReference type="EMBL" id="BKCP01005183">
    <property type="protein sequence ID" value="GER36439.1"/>
    <property type="molecule type" value="Genomic_DNA"/>
</dbReference>
<feature type="compositionally biased region" description="Polar residues" evidence="1">
    <location>
        <begin position="55"/>
        <end position="70"/>
    </location>
</feature>
<evidence type="ECO:0000256" key="1">
    <source>
        <dbReference type="SAM" id="MobiDB-lite"/>
    </source>
</evidence>
<organism evidence="2 3">
    <name type="scientific">Striga asiatica</name>
    <name type="common">Asiatic witchweed</name>
    <name type="synonym">Buchnera asiatica</name>
    <dbReference type="NCBI Taxonomy" id="4170"/>
    <lineage>
        <taxon>Eukaryota</taxon>
        <taxon>Viridiplantae</taxon>
        <taxon>Streptophyta</taxon>
        <taxon>Embryophyta</taxon>
        <taxon>Tracheophyta</taxon>
        <taxon>Spermatophyta</taxon>
        <taxon>Magnoliopsida</taxon>
        <taxon>eudicotyledons</taxon>
        <taxon>Gunneridae</taxon>
        <taxon>Pentapetalae</taxon>
        <taxon>asterids</taxon>
        <taxon>lamiids</taxon>
        <taxon>Lamiales</taxon>
        <taxon>Orobanchaceae</taxon>
        <taxon>Buchnereae</taxon>
        <taxon>Striga</taxon>
    </lineage>
</organism>
<evidence type="ECO:0000313" key="3">
    <source>
        <dbReference type="Proteomes" id="UP000325081"/>
    </source>
</evidence>
<keyword evidence="3" id="KW-1185">Reference proteome</keyword>